<name>A0A0V1EI11_TRIPS</name>
<dbReference type="EMBL" id="JYDV01000121">
    <property type="protein sequence ID" value="KRZ31267.1"/>
    <property type="molecule type" value="Genomic_DNA"/>
</dbReference>
<dbReference type="Proteomes" id="UP000054826">
    <property type="component" value="Unassembled WGS sequence"/>
</dbReference>
<evidence type="ECO:0000313" key="1">
    <source>
        <dbReference type="EMBL" id="KRY72707.1"/>
    </source>
</evidence>
<dbReference type="Proteomes" id="UP000054632">
    <property type="component" value="Unassembled WGS sequence"/>
</dbReference>
<organism evidence="1 3">
    <name type="scientific">Trichinella pseudospiralis</name>
    <name type="common">Parasitic roundworm</name>
    <dbReference type="NCBI Taxonomy" id="6337"/>
    <lineage>
        <taxon>Eukaryota</taxon>
        <taxon>Metazoa</taxon>
        <taxon>Ecdysozoa</taxon>
        <taxon>Nematoda</taxon>
        <taxon>Enoplea</taxon>
        <taxon>Dorylaimia</taxon>
        <taxon>Trichinellida</taxon>
        <taxon>Trichinellidae</taxon>
        <taxon>Trichinella</taxon>
    </lineage>
</organism>
<dbReference type="EMBL" id="JYDR01000041">
    <property type="protein sequence ID" value="KRY72707.1"/>
    <property type="molecule type" value="Genomic_DNA"/>
</dbReference>
<accession>A0A0V1EI11</accession>
<evidence type="ECO:0000313" key="2">
    <source>
        <dbReference type="EMBL" id="KRZ31267.1"/>
    </source>
</evidence>
<reference evidence="3 4" key="1">
    <citation type="submission" date="2015-01" db="EMBL/GenBank/DDBJ databases">
        <title>Evolution of Trichinella species and genotypes.</title>
        <authorList>
            <person name="Korhonen P.K."/>
            <person name="Edoardo P."/>
            <person name="Giuseppe L.R."/>
            <person name="Gasser R.B."/>
        </authorList>
    </citation>
    <scope>NUCLEOTIDE SEQUENCE [LARGE SCALE GENOMIC DNA]</scope>
    <source>
        <strain evidence="1">ISS13</strain>
        <strain evidence="2">ISS176</strain>
    </source>
</reference>
<evidence type="ECO:0000313" key="3">
    <source>
        <dbReference type="Proteomes" id="UP000054632"/>
    </source>
</evidence>
<dbReference type="AlphaFoldDB" id="A0A0V1EI11"/>
<comment type="caution">
    <text evidence="1">The sequence shown here is derived from an EMBL/GenBank/DDBJ whole genome shotgun (WGS) entry which is preliminary data.</text>
</comment>
<sequence length="167" mass="19563">MWWLEPFFVSFMILTMVAVSELRLVKIVAVVCHLFFKAGYTKYVLNVQYVLSCYRLFCCRQLDTQVNNGLYLIRREFDSPSDVISLLRRSTRTLNYHKYNTKKRHARLKNGKSSTTRSHVVATITTTILYSTLSMVKRVHNVDIFGSDGCDQWKAAQWICLQHAIWK</sequence>
<gene>
    <name evidence="1" type="ORF">T4A_628</name>
    <name evidence="2" type="ORF">T4C_11473</name>
</gene>
<protein>
    <submittedName>
        <fullName evidence="1">Uncharacterized protein</fullName>
    </submittedName>
</protein>
<evidence type="ECO:0000313" key="4">
    <source>
        <dbReference type="Proteomes" id="UP000054826"/>
    </source>
</evidence>
<proteinExistence type="predicted"/>